<sequence>MATKDPRQTELARIHILKAALIGTREFDAEDYANVVWVHGRQHSSKDLDGHGRRQVIEHLQARLKAIDPKHPKLARFQGQPKNIGARGRGELEKIEALLTDAGLGWNYAHSLAKRMYRRDRVQLCADGQLVGIVAALHKAALKRLATDLEQLLGYSWADYGAHLAAWLFDFDTLHRRFDAYPEVMSKVLRWCRGDLAVVCQWPVDQDKPSCCSGCFQVSLSQVRA</sequence>
<gene>
    <name evidence="1" type="ORF">ED208_12615</name>
</gene>
<dbReference type="Pfam" id="PF06252">
    <property type="entry name" value="GemA"/>
    <property type="match status" value="1"/>
</dbReference>
<dbReference type="AlphaFoldDB" id="A0A3N0V7J2"/>
<proteinExistence type="predicted"/>
<accession>A0A3N0V7J2</accession>
<organism evidence="1 2">
    <name type="scientific">Stagnimonas aquatica</name>
    <dbReference type="NCBI Taxonomy" id="2689987"/>
    <lineage>
        <taxon>Bacteria</taxon>
        <taxon>Pseudomonadati</taxon>
        <taxon>Pseudomonadota</taxon>
        <taxon>Gammaproteobacteria</taxon>
        <taxon>Nevskiales</taxon>
        <taxon>Nevskiaceae</taxon>
        <taxon>Stagnimonas</taxon>
    </lineage>
</organism>
<dbReference type="EMBL" id="RJVO01000006">
    <property type="protein sequence ID" value="ROH88655.1"/>
    <property type="molecule type" value="Genomic_DNA"/>
</dbReference>
<reference evidence="1 2" key="1">
    <citation type="submission" date="2018-10" db="EMBL/GenBank/DDBJ databases">
        <authorList>
            <person name="Chen W.-M."/>
        </authorList>
    </citation>
    <scope>NUCLEOTIDE SEQUENCE [LARGE SCALE GENOMIC DNA]</scope>
    <source>
        <strain evidence="1 2">THS-13</strain>
    </source>
</reference>
<name>A0A3N0V7J2_9GAMM</name>
<dbReference type="Proteomes" id="UP000282106">
    <property type="component" value="Unassembled WGS sequence"/>
</dbReference>
<keyword evidence="2" id="KW-1185">Reference proteome</keyword>
<evidence type="ECO:0000313" key="2">
    <source>
        <dbReference type="Proteomes" id="UP000282106"/>
    </source>
</evidence>
<dbReference type="InParanoid" id="A0A3N0V7J2"/>
<dbReference type="RefSeq" id="WP_123212277.1">
    <property type="nucleotide sequence ID" value="NZ_RJVO01000006.1"/>
</dbReference>
<evidence type="ECO:0000313" key="1">
    <source>
        <dbReference type="EMBL" id="ROH88655.1"/>
    </source>
</evidence>
<dbReference type="InterPro" id="IPR009363">
    <property type="entry name" value="Phage_Mu_Gp16"/>
</dbReference>
<protein>
    <submittedName>
        <fullName evidence="1">DUF1018 domain-containing protein</fullName>
    </submittedName>
</protein>
<comment type="caution">
    <text evidence="1">The sequence shown here is derived from an EMBL/GenBank/DDBJ whole genome shotgun (WGS) entry which is preliminary data.</text>
</comment>